<gene>
    <name evidence="2" type="ORF">CCR75_002324</name>
</gene>
<dbReference type="RefSeq" id="XP_067823152.1">
    <property type="nucleotide sequence ID" value="XM_067960421.1"/>
</dbReference>
<dbReference type="GeneID" id="94346092"/>
<keyword evidence="1" id="KW-0812">Transmembrane</keyword>
<name>A0A976IKR7_BRELC</name>
<keyword evidence="1" id="KW-0472">Membrane</keyword>
<dbReference type="EMBL" id="SHOA02000001">
    <property type="protein sequence ID" value="TDH73654.1"/>
    <property type="molecule type" value="Genomic_DNA"/>
</dbReference>
<dbReference type="Proteomes" id="UP000294530">
    <property type="component" value="Unassembled WGS sequence"/>
</dbReference>
<organism evidence="2 3">
    <name type="scientific">Bremia lactucae</name>
    <name type="common">Lettuce downy mildew</name>
    <dbReference type="NCBI Taxonomy" id="4779"/>
    <lineage>
        <taxon>Eukaryota</taxon>
        <taxon>Sar</taxon>
        <taxon>Stramenopiles</taxon>
        <taxon>Oomycota</taxon>
        <taxon>Peronosporomycetes</taxon>
        <taxon>Peronosporales</taxon>
        <taxon>Peronosporaceae</taxon>
        <taxon>Bremia</taxon>
    </lineage>
</organism>
<proteinExistence type="predicted"/>
<feature type="transmembrane region" description="Helical" evidence="1">
    <location>
        <begin position="12"/>
        <end position="32"/>
    </location>
</feature>
<protein>
    <submittedName>
        <fullName evidence="2">Uncharacterized protein</fullName>
    </submittedName>
</protein>
<keyword evidence="3" id="KW-1185">Reference proteome</keyword>
<comment type="caution">
    <text evidence="2">The sequence shown here is derived from an EMBL/GenBank/DDBJ whole genome shotgun (WGS) entry which is preliminary data.</text>
</comment>
<reference evidence="2 3" key="1">
    <citation type="journal article" date="2021" name="Genome Biol.">
        <title>AFLAP: assembly-free linkage analysis pipeline using k-mers from genome sequencing data.</title>
        <authorList>
            <person name="Fletcher K."/>
            <person name="Zhang L."/>
            <person name="Gil J."/>
            <person name="Han R."/>
            <person name="Cavanaugh K."/>
            <person name="Michelmore R."/>
        </authorList>
    </citation>
    <scope>NUCLEOTIDE SEQUENCE [LARGE SCALE GENOMIC DNA]</scope>
    <source>
        <strain evidence="2 3">SF5</strain>
    </source>
</reference>
<evidence type="ECO:0000256" key="1">
    <source>
        <dbReference type="SAM" id="Phobius"/>
    </source>
</evidence>
<dbReference type="KEGG" id="blac:94346092"/>
<evidence type="ECO:0000313" key="2">
    <source>
        <dbReference type="EMBL" id="TDH73654.1"/>
    </source>
</evidence>
<dbReference type="AlphaFoldDB" id="A0A976IKR7"/>
<evidence type="ECO:0000313" key="3">
    <source>
        <dbReference type="Proteomes" id="UP000294530"/>
    </source>
</evidence>
<accession>A0A976IKR7</accession>
<keyword evidence="1" id="KW-1133">Transmembrane helix</keyword>
<sequence>MRFLEQQLGQILEALSIRWGPLVCFLILYWMFYMIQTWIDHVMLSWNSPLVTMFLQLFSMQLGYRNFNIPTS</sequence>